<evidence type="ECO:0000313" key="8">
    <source>
        <dbReference type="EMBL" id="KFD47402.1"/>
    </source>
</evidence>
<reference evidence="8 9" key="1">
    <citation type="journal article" date="2014" name="Nat. Genet.">
        <title>Genome and transcriptome of the porcine whipworm Trichuris suis.</title>
        <authorList>
            <person name="Jex A.R."/>
            <person name="Nejsum P."/>
            <person name="Schwarz E.M."/>
            <person name="Hu L."/>
            <person name="Young N.D."/>
            <person name="Hall R.S."/>
            <person name="Korhonen P.K."/>
            <person name="Liao S."/>
            <person name="Thamsborg S."/>
            <person name="Xia J."/>
            <person name="Xu P."/>
            <person name="Wang S."/>
            <person name="Scheerlinck J.P."/>
            <person name="Hofmann A."/>
            <person name="Sternberg P.W."/>
            <person name="Wang J."/>
            <person name="Gasser R.B."/>
        </authorList>
    </citation>
    <scope>NUCLEOTIDE SEQUENCE [LARGE SCALE GENOMIC DNA]</scope>
    <source>
        <strain evidence="8">DCEP-RM93M</strain>
    </source>
</reference>
<name>A0A085LR06_9BILA</name>
<dbReference type="CDD" id="cd20399">
    <property type="entry name" value="Tudor_SPF30"/>
    <property type="match status" value="1"/>
</dbReference>
<proteinExistence type="inferred from homology"/>
<feature type="coiled-coil region" evidence="6">
    <location>
        <begin position="153"/>
        <end position="183"/>
    </location>
</feature>
<dbReference type="PROSITE" id="PS50304">
    <property type="entry name" value="TUDOR"/>
    <property type="match status" value="1"/>
</dbReference>
<dbReference type="EMBL" id="KL363328">
    <property type="protein sequence ID" value="KFD47402.1"/>
    <property type="molecule type" value="Genomic_DNA"/>
</dbReference>
<dbReference type="Gene3D" id="2.30.30.140">
    <property type="match status" value="1"/>
</dbReference>
<keyword evidence="9" id="KW-1185">Reference proteome</keyword>
<evidence type="ECO:0000259" key="7">
    <source>
        <dbReference type="PROSITE" id="PS50304"/>
    </source>
</evidence>
<sequence length="246" mass="28087">MFSRDLEMEDLHANLENYNVQLQQVEAALIAEPGSEELKKLKADLEEVIQITNELVQANIIAAEAAGPPEALPDEPKPVKEWKVGDRCMAIWSKNNQLYEAVIDGISEGKAAVTFVGYNVTEINRLYLLRICDDVQPKKYIWDTKPKGKNQWQMEKERRRKKAQKKAQRLKQMEQEKETEKMKWKDFSSKAFSKSYKGIRKESIFASPDTETGRVGVGTCGISGKPMTRFVYQDKLVTGKLNTPPF</sequence>
<keyword evidence="3" id="KW-0507">mRNA processing</keyword>
<dbReference type="GO" id="GO:0015030">
    <property type="term" value="C:Cajal body"/>
    <property type="evidence" value="ECO:0007669"/>
    <property type="project" value="UniProtKB-SubCell"/>
</dbReference>
<dbReference type="InterPro" id="IPR002999">
    <property type="entry name" value="Tudor"/>
</dbReference>
<dbReference type="SUPFAM" id="SSF63748">
    <property type="entry name" value="Tudor/PWWP/MBT"/>
    <property type="match status" value="1"/>
</dbReference>
<dbReference type="GO" id="GO:0003723">
    <property type="term" value="F:RNA binding"/>
    <property type="evidence" value="ECO:0007669"/>
    <property type="project" value="InterPro"/>
</dbReference>
<evidence type="ECO:0000256" key="2">
    <source>
        <dbReference type="ARBA" id="ARBA00005371"/>
    </source>
</evidence>
<accession>A0A085LR06</accession>
<keyword evidence="4" id="KW-0508">mRNA splicing</keyword>
<dbReference type="GO" id="GO:0005737">
    <property type="term" value="C:cytoplasm"/>
    <property type="evidence" value="ECO:0007669"/>
    <property type="project" value="InterPro"/>
</dbReference>
<dbReference type="GO" id="GO:0008380">
    <property type="term" value="P:RNA splicing"/>
    <property type="evidence" value="ECO:0007669"/>
    <property type="project" value="UniProtKB-KW"/>
</dbReference>
<dbReference type="AlphaFoldDB" id="A0A085LR06"/>
<evidence type="ECO:0000256" key="1">
    <source>
        <dbReference type="ARBA" id="ARBA00004408"/>
    </source>
</evidence>
<keyword evidence="5" id="KW-0539">Nucleus</keyword>
<dbReference type="SMART" id="SM00333">
    <property type="entry name" value="TUDOR"/>
    <property type="match status" value="1"/>
</dbReference>
<gene>
    <name evidence="8" type="ORF">M513_11713</name>
</gene>
<evidence type="ECO:0000256" key="5">
    <source>
        <dbReference type="ARBA" id="ARBA00023242"/>
    </source>
</evidence>
<comment type="similarity">
    <text evidence="2">Belongs to the SMN family.</text>
</comment>
<organism evidence="8 9">
    <name type="scientific">Trichuris suis</name>
    <name type="common">pig whipworm</name>
    <dbReference type="NCBI Taxonomy" id="68888"/>
    <lineage>
        <taxon>Eukaryota</taxon>
        <taxon>Metazoa</taxon>
        <taxon>Ecdysozoa</taxon>
        <taxon>Nematoda</taxon>
        <taxon>Enoplea</taxon>
        <taxon>Dorylaimia</taxon>
        <taxon>Trichinellida</taxon>
        <taxon>Trichuridae</taxon>
        <taxon>Trichuris</taxon>
    </lineage>
</organism>
<evidence type="ECO:0000256" key="3">
    <source>
        <dbReference type="ARBA" id="ARBA00022664"/>
    </source>
</evidence>
<dbReference type="InterPro" id="IPR010304">
    <property type="entry name" value="SMN_Tudor"/>
</dbReference>
<feature type="domain" description="Tudor" evidence="7">
    <location>
        <begin position="81"/>
        <end position="139"/>
    </location>
</feature>
<comment type="subcellular location">
    <subcellularLocation>
        <location evidence="1">Nucleus</location>
        <location evidence="1">Cajal body</location>
    </subcellularLocation>
</comment>
<dbReference type="Pfam" id="PF06003">
    <property type="entry name" value="SMN_Tudor"/>
    <property type="match status" value="1"/>
</dbReference>
<dbReference type="GO" id="GO:0006397">
    <property type="term" value="P:mRNA processing"/>
    <property type="evidence" value="ECO:0007669"/>
    <property type="project" value="UniProtKB-KW"/>
</dbReference>
<evidence type="ECO:0000313" key="9">
    <source>
        <dbReference type="Proteomes" id="UP000030764"/>
    </source>
</evidence>
<evidence type="ECO:0000256" key="6">
    <source>
        <dbReference type="SAM" id="Coils"/>
    </source>
</evidence>
<evidence type="ECO:0000256" key="4">
    <source>
        <dbReference type="ARBA" id="ARBA00023187"/>
    </source>
</evidence>
<dbReference type="Proteomes" id="UP000030764">
    <property type="component" value="Unassembled WGS sequence"/>
</dbReference>
<feature type="coiled-coil region" evidence="6">
    <location>
        <begin position="8"/>
        <end position="55"/>
    </location>
</feature>
<protein>
    <recommendedName>
        <fullName evidence="7">Tudor domain-containing protein</fullName>
    </recommendedName>
</protein>
<keyword evidence="6" id="KW-0175">Coiled coil</keyword>